<sequence>MHKLKPITPLGSDTPRVDTIGNLTVSEVTDRALASVAARKDQEPALREALAEAYKMELPEVGGSSQASTLSAFWTGPDQWMVSGPYDQHELLARDLKQVAVATASVVEQTDGWCRFDIAGAALGDLFERLSNAPVRDMKPGCVIRGTLEHLGVFLWRLDEDRMAVLGPRSSAASLHHALITAARSIA</sequence>
<dbReference type="AlphaFoldDB" id="A0A1L3IA56"/>
<keyword evidence="1" id="KW-0560">Oxidoreductase</keyword>
<dbReference type="SUPFAM" id="SSF103025">
    <property type="entry name" value="Folate-binding domain"/>
    <property type="match status" value="1"/>
</dbReference>
<evidence type="ECO:0000313" key="1">
    <source>
        <dbReference type="EMBL" id="APG49050.1"/>
    </source>
</evidence>
<dbReference type="RefSeq" id="WP_072506661.1">
    <property type="nucleotide sequence ID" value="NZ_CP016365.1"/>
</dbReference>
<dbReference type="InterPro" id="IPR027266">
    <property type="entry name" value="TrmE/GcvT-like"/>
</dbReference>
<evidence type="ECO:0000313" key="2">
    <source>
        <dbReference type="Proteomes" id="UP000183859"/>
    </source>
</evidence>
<geneLocation type="plasmid" evidence="2">
    <name>pp97_a</name>
</geneLocation>
<name>A0A1L3IA56_9RHOB</name>
<protein>
    <submittedName>
        <fullName evidence="1">Sarcosine oxidase gamma subunit</fullName>
        <ecNumber evidence="1">1.5.3.1</ecNumber>
    </submittedName>
</protein>
<dbReference type="EMBL" id="CP016365">
    <property type="protein sequence ID" value="APG49050.1"/>
    <property type="molecule type" value="Genomic_DNA"/>
</dbReference>
<dbReference type="GO" id="GO:0008115">
    <property type="term" value="F:sarcosine oxidase activity"/>
    <property type="evidence" value="ECO:0007669"/>
    <property type="project" value="UniProtKB-EC"/>
</dbReference>
<gene>
    <name evidence="1" type="ORF">PhaeoP97_03700</name>
</gene>
<dbReference type="Proteomes" id="UP000183859">
    <property type="component" value="Plasmid pP97_a"/>
</dbReference>
<dbReference type="Gene3D" id="3.30.1360.120">
    <property type="entry name" value="Probable tRNA modification gtpase trme, domain 1"/>
    <property type="match status" value="1"/>
</dbReference>
<dbReference type="KEGG" id="php:PhaeoP97_03700"/>
<accession>A0A1L3IA56</accession>
<reference evidence="2" key="1">
    <citation type="submission" date="2016-07" db="EMBL/GenBank/DDBJ databases">
        <title>Phaeobacter portensis sp. nov., a tropodithietic acid producing bacterium isolated from a German harbor.</title>
        <authorList>
            <person name="Freese H.M."/>
            <person name="Bunk B."/>
            <person name="Breider S."/>
            <person name="Brinkhoff T."/>
        </authorList>
    </citation>
    <scope>NUCLEOTIDE SEQUENCE [LARGE SCALE GENOMIC DNA]</scope>
    <source>
        <strain evidence="2">P97</strain>
        <plasmid evidence="2">pp97_a</plasmid>
    </source>
</reference>
<keyword evidence="1" id="KW-0614">Plasmid</keyword>
<keyword evidence="2" id="KW-1185">Reference proteome</keyword>
<proteinExistence type="predicted"/>
<dbReference type="OrthoDB" id="7356349at2"/>
<dbReference type="EC" id="1.5.3.1" evidence="1"/>
<dbReference type="Gene3D" id="3.30.70.1520">
    <property type="entry name" value="Heterotetrameric sarcosine oxidase"/>
    <property type="match status" value="1"/>
</dbReference>
<organism evidence="1 2">
    <name type="scientific">Phaeobacter porticola</name>
    <dbReference type="NCBI Taxonomy" id="1844006"/>
    <lineage>
        <taxon>Bacteria</taxon>
        <taxon>Pseudomonadati</taxon>
        <taxon>Pseudomonadota</taxon>
        <taxon>Alphaproteobacteria</taxon>
        <taxon>Rhodobacterales</taxon>
        <taxon>Roseobacteraceae</taxon>
        <taxon>Phaeobacter</taxon>
    </lineage>
</organism>